<keyword evidence="7" id="KW-1185">Reference proteome</keyword>
<dbReference type="SUPFAM" id="SSF54001">
    <property type="entry name" value="Cysteine proteinases"/>
    <property type="match status" value="1"/>
</dbReference>
<reference evidence="6 7" key="1">
    <citation type="journal article" date="2007" name="Science">
        <title>Sea anemone genome reveals ancestral eumetazoan gene repertoire and genomic organization.</title>
        <authorList>
            <person name="Putnam N.H."/>
            <person name="Srivastava M."/>
            <person name="Hellsten U."/>
            <person name="Dirks B."/>
            <person name="Chapman J."/>
            <person name="Salamov A."/>
            <person name="Terry A."/>
            <person name="Shapiro H."/>
            <person name="Lindquist E."/>
            <person name="Kapitonov V.V."/>
            <person name="Jurka J."/>
            <person name="Genikhovich G."/>
            <person name="Grigoriev I.V."/>
            <person name="Lucas S.M."/>
            <person name="Steele R.E."/>
            <person name="Finnerty J.R."/>
            <person name="Technau U."/>
            <person name="Martindale M.Q."/>
            <person name="Rokhsar D.S."/>
        </authorList>
    </citation>
    <scope>NUCLEOTIDE SEQUENCE [LARGE SCALE GENOMIC DNA]</scope>
    <source>
        <strain evidence="7">CH2 X CH6</strain>
    </source>
</reference>
<evidence type="ECO:0000259" key="5">
    <source>
        <dbReference type="PROSITE" id="PS51935"/>
    </source>
</evidence>
<keyword evidence="4" id="KW-0788">Thiol protease</keyword>
<name>A7S7A8_NEMVE</name>
<dbReference type="EMBL" id="DS469592">
    <property type="protein sequence ID" value="EDO40399.1"/>
    <property type="molecule type" value="Genomic_DNA"/>
</dbReference>
<keyword evidence="2" id="KW-0645">Protease</keyword>
<keyword evidence="3" id="KW-0378">Hydrolase</keyword>
<dbReference type="OMA" id="HQWERAT"/>
<protein>
    <recommendedName>
        <fullName evidence="5">NlpC/P60 domain-containing protein</fullName>
    </recommendedName>
</protein>
<evidence type="ECO:0000256" key="2">
    <source>
        <dbReference type="ARBA" id="ARBA00022670"/>
    </source>
</evidence>
<dbReference type="HOGENOM" id="CLU_096138_0_0_1"/>
<dbReference type="GO" id="GO:0008234">
    <property type="term" value="F:cysteine-type peptidase activity"/>
    <property type="evidence" value="ECO:0007669"/>
    <property type="project" value="UniProtKB-KW"/>
</dbReference>
<dbReference type="PROSITE" id="PS51935">
    <property type="entry name" value="NLPC_P60"/>
    <property type="match status" value="1"/>
</dbReference>
<dbReference type="PANTHER" id="PTHR47664:SF1">
    <property type="entry name" value="CHROMOSOME UNDETERMINED SCAFFOLD_14, WHOLE GENOME SHOTGUN SEQUENCE"/>
    <property type="match status" value="1"/>
</dbReference>
<proteinExistence type="inferred from homology"/>
<dbReference type="PhylomeDB" id="A7S7A8"/>
<sequence>FLQKEFKIAKTMEEKAKISRQDPERMNSLRFKFLEGVKKYFGVPYAKRYHSPDSPHYDSPLFLDCCGLIRRVLLDLKEDFGFVVGGGNQAYMFDTLPNDIENEEDMKPGDLVFITATYYVNNGKKWKKQRHDMVHVEVWLGDGEKTIGARWQKGVVQVFDSYKFVSKSYHSMKYHFKSIDTWLMGICKSYCSEHSWRKSQYNPGRKSIF</sequence>
<feature type="domain" description="NlpC/P60" evidence="5">
    <location>
        <begin position="27"/>
        <end position="176"/>
    </location>
</feature>
<evidence type="ECO:0000313" key="7">
    <source>
        <dbReference type="Proteomes" id="UP000001593"/>
    </source>
</evidence>
<dbReference type="OrthoDB" id="202825at2759"/>
<evidence type="ECO:0000256" key="4">
    <source>
        <dbReference type="ARBA" id="ARBA00022807"/>
    </source>
</evidence>
<evidence type="ECO:0000313" key="6">
    <source>
        <dbReference type="EMBL" id="EDO40399.1"/>
    </source>
</evidence>
<dbReference type="Proteomes" id="UP000001593">
    <property type="component" value="Unassembled WGS sequence"/>
</dbReference>
<dbReference type="AlphaFoldDB" id="A7S7A8"/>
<evidence type="ECO:0000256" key="1">
    <source>
        <dbReference type="ARBA" id="ARBA00007074"/>
    </source>
</evidence>
<dbReference type="GO" id="GO:0006508">
    <property type="term" value="P:proteolysis"/>
    <property type="evidence" value="ECO:0007669"/>
    <property type="project" value="UniProtKB-KW"/>
</dbReference>
<organism evidence="6 7">
    <name type="scientific">Nematostella vectensis</name>
    <name type="common">Starlet sea anemone</name>
    <dbReference type="NCBI Taxonomy" id="45351"/>
    <lineage>
        <taxon>Eukaryota</taxon>
        <taxon>Metazoa</taxon>
        <taxon>Cnidaria</taxon>
        <taxon>Anthozoa</taxon>
        <taxon>Hexacorallia</taxon>
        <taxon>Actiniaria</taxon>
        <taxon>Edwardsiidae</taxon>
        <taxon>Nematostella</taxon>
    </lineage>
</organism>
<comment type="similarity">
    <text evidence="1">Belongs to the peptidase C40 family.</text>
</comment>
<dbReference type="Gene3D" id="3.90.1720.10">
    <property type="entry name" value="endopeptidase domain like (from Nostoc punctiforme)"/>
    <property type="match status" value="1"/>
</dbReference>
<feature type="non-terminal residue" evidence="6">
    <location>
        <position position="1"/>
    </location>
</feature>
<dbReference type="InterPro" id="IPR000064">
    <property type="entry name" value="NLP_P60_dom"/>
</dbReference>
<dbReference type="PANTHER" id="PTHR47664">
    <property type="entry name" value="NLPC_P60 DOMAIN-CONTAINING PROTEIN"/>
    <property type="match status" value="1"/>
</dbReference>
<gene>
    <name evidence="6" type="ORF">NEMVEDRAFT_v1g72121</name>
</gene>
<evidence type="ECO:0000256" key="3">
    <source>
        <dbReference type="ARBA" id="ARBA00022801"/>
    </source>
</evidence>
<dbReference type="STRING" id="45351.A7S7A8"/>
<dbReference type="InParanoid" id="A7S7A8"/>
<dbReference type="eggNOG" id="ENOG502RYY7">
    <property type="taxonomic scope" value="Eukaryota"/>
</dbReference>
<feature type="non-terminal residue" evidence="6">
    <location>
        <position position="209"/>
    </location>
</feature>
<dbReference type="KEGG" id="nve:5512073"/>
<accession>A7S7A8</accession>
<dbReference type="InterPro" id="IPR038765">
    <property type="entry name" value="Papain-like_cys_pep_sf"/>
</dbReference>